<dbReference type="AlphaFoldDB" id="A0A0F9DE92"/>
<sequence length="71" mass="6874">GATPTVTISGNDGGTEGTPVWTALTTQPGGTNGSANVLRPSDSGGDGVGDTVTIPSSGEAFPDEKWITAAA</sequence>
<reference evidence="2" key="1">
    <citation type="journal article" date="2015" name="Nature">
        <title>Complex archaea that bridge the gap between prokaryotes and eukaryotes.</title>
        <authorList>
            <person name="Spang A."/>
            <person name="Saw J.H."/>
            <person name="Jorgensen S.L."/>
            <person name="Zaremba-Niedzwiedzka K."/>
            <person name="Martijn J."/>
            <person name="Lind A.E."/>
            <person name="van Eijk R."/>
            <person name="Schleper C."/>
            <person name="Guy L."/>
            <person name="Ettema T.J."/>
        </authorList>
    </citation>
    <scope>NUCLEOTIDE SEQUENCE</scope>
</reference>
<gene>
    <name evidence="2" type="ORF">LCGC14_2289370</name>
</gene>
<proteinExistence type="predicted"/>
<organism evidence="2">
    <name type="scientific">marine sediment metagenome</name>
    <dbReference type="NCBI Taxonomy" id="412755"/>
    <lineage>
        <taxon>unclassified sequences</taxon>
        <taxon>metagenomes</taxon>
        <taxon>ecological metagenomes</taxon>
    </lineage>
</organism>
<feature type="non-terminal residue" evidence="2">
    <location>
        <position position="1"/>
    </location>
</feature>
<name>A0A0F9DE92_9ZZZZ</name>
<feature type="region of interest" description="Disordered" evidence="1">
    <location>
        <begin position="27"/>
        <end position="71"/>
    </location>
</feature>
<accession>A0A0F9DE92</accession>
<protein>
    <submittedName>
        <fullName evidence="2">Uncharacterized protein</fullName>
    </submittedName>
</protein>
<dbReference type="EMBL" id="LAZR01032031">
    <property type="protein sequence ID" value="KKL52046.1"/>
    <property type="molecule type" value="Genomic_DNA"/>
</dbReference>
<feature type="compositionally biased region" description="Basic and acidic residues" evidence="1">
    <location>
        <begin position="62"/>
        <end position="71"/>
    </location>
</feature>
<evidence type="ECO:0000256" key="1">
    <source>
        <dbReference type="SAM" id="MobiDB-lite"/>
    </source>
</evidence>
<evidence type="ECO:0000313" key="2">
    <source>
        <dbReference type="EMBL" id="KKL52046.1"/>
    </source>
</evidence>
<comment type="caution">
    <text evidence="2">The sequence shown here is derived from an EMBL/GenBank/DDBJ whole genome shotgun (WGS) entry which is preliminary data.</text>
</comment>